<keyword evidence="6" id="KW-0694">RNA-binding</keyword>
<dbReference type="Gene3D" id="3.30.860.10">
    <property type="entry name" value="30s Ribosomal Protein S19, Chain A"/>
    <property type="match status" value="1"/>
</dbReference>
<comment type="similarity">
    <text evidence="2 6 7">Belongs to the universal ribosomal protein uS19 family.</text>
</comment>
<keyword evidence="3 6" id="KW-0689">Ribosomal protein</keyword>
<dbReference type="PIRSF" id="PIRSF002144">
    <property type="entry name" value="Ribosomal_S19"/>
    <property type="match status" value="1"/>
</dbReference>
<dbReference type="GO" id="GO:0022627">
    <property type="term" value="C:cytosolic small ribosomal subunit"/>
    <property type="evidence" value="ECO:0007669"/>
    <property type="project" value="UniProtKB-UniRule"/>
</dbReference>
<comment type="function">
    <text evidence="1 6">Protein S19 forms a complex with S13 that binds strongly to the 16S ribosomal RNA.</text>
</comment>
<dbReference type="InterPro" id="IPR023575">
    <property type="entry name" value="Ribosomal_uS19_SF"/>
</dbReference>
<dbReference type="AlphaFoldDB" id="A0A0H4T362"/>
<dbReference type="NCBIfam" id="TIGR01025">
    <property type="entry name" value="uS19_arch"/>
    <property type="match status" value="1"/>
</dbReference>
<evidence type="ECO:0000256" key="3">
    <source>
        <dbReference type="ARBA" id="ARBA00022980"/>
    </source>
</evidence>
<keyword evidence="6" id="KW-0699">rRNA-binding</keyword>
<proteinExistence type="inferred from homology"/>
<dbReference type="GO" id="GO:0006412">
    <property type="term" value="P:translation"/>
    <property type="evidence" value="ECO:0007669"/>
    <property type="project" value="UniProtKB-UniRule"/>
</dbReference>
<dbReference type="SUPFAM" id="SSF54570">
    <property type="entry name" value="Ribosomal protein S19"/>
    <property type="match status" value="1"/>
</dbReference>
<accession>A0A0H4T362</accession>
<dbReference type="HAMAP" id="MF_00531">
    <property type="entry name" value="Ribosomal_uS19"/>
    <property type="match status" value="1"/>
</dbReference>
<evidence type="ECO:0000256" key="4">
    <source>
        <dbReference type="ARBA" id="ARBA00023274"/>
    </source>
</evidence>
<evidence type="ECO:0000256" key="5">
    <source>
        <dbReference type="ARBA" id="ARBA00035163"/>
    </source>
</evidence>
<evidence type="ECO:0000256" key="2">
    <source>
        <dbReference type="ARBA" id="ARBA00007345"/>
    </source>
</evidence>
<dbReference type="Pfam" id="PF00203">
    <property type="entry name" value="Ribosomal_S19"/>
    <property type="match status" value="1"/>
</dbReference>
<evidence type="ECO:0000313" key="8">
    <source>
        <dbReference type="EMBL" id="AKQ02101.1"/>
    </source>
</evidence>
<organism evidence="8">
    <name type="scientific">uncultured euryarchaeote Rifle_16ft_4_minimus_34155</name>
    <dbReference type="NCBI Taxonomy" id="1665193"/>
    <lineage>
        <taxon>Archaea</taxon>
        <taxon>Methanobacteriati</taxon>
        <taxon>Methanobacteriota</taxon>
        <taxon>environmental samples</taxon>
    </lineage>
</organism>
<dbReference type="InterPro" id="IPR002222">
    <property type="entry name" value="Ribosomal_uS19"/>
</dbReference>
<dbReference type="NCBIfam" id="NF003121">
    <property type="entry name" value="PRK04038.1"/>
    <property type="match status" value="1"/>
</dbReference>
<dbReference type="GO" id="GO:0003735">
    <property type="term" value="F:structural constituent of ribosome"/>
    <property type="evidence" value="ECO:0007669"/>
    <property type="project" value="UniProtKB-UniRule"/>
</dbReference>
<dbReference type="InterPro" id="IPR020934">
    <property type="entry name" value="Ribosomal_uS19_CS"/>
</dbReference>
<dbReference type="PROSITE" id="PS00323">
    <property type="entry name" value="RIBOSOMAL_S19"/>
    <property type="match status" value="1"/>
</dbReference>
<keyword evidence="4 6" id="KW-0687">Ribonucleoprotein</keyword>
<gene>
    <name evidence="6" type="primary">rps19p</name>
</gene>
<dbReference type="GO" id="GO:0019843">
    <property type="term" value="F:rRNA binding"/>
    <property type="evidence" value="ECO:0007669"/>
    <property type="project" value="UniProtKB-UniRule"/>
</dbReference>
<dbReference type="FunFam" id="3.30.860.10:FF:000002">
    <property type="entry name" value="40S ribosomal protein S15"/>
    <property type="match status" value="1"/>
</dbReference>
<reference evidence="8" key="1">
    <citation type="journal article" date="2015" name="ISME J.">
        <title>Aquifer environment selects for microbial species cohorts in sediment and groundwater.</title>
        <authorList>
            <person name="Hug L.A."/>
            <person name="Thomas B.C."/>
            <person name="Brown C.T."/>
            <person name="Frischkorn K.R."/>
            <person name="Williams K.H."/>
            <person name="Tringe S.G."/>
            <person name="Banfield J.F."/>
        </authorList>
    </citation>
    <scope>NUCLEOTIDE SEQUENCE</scope>
</reference>
<dbReference type="EMBL" id="KT006992">
    <property type="protein sequence ID" value="AKQ02101.1"/>
    <property type="molecule type" value="Genomic_DNA"/>
</dbReference>
<name>A0A0H4T362_9EURY</name>
<dbReference type="PRINTS" id="PR00975">
    <property type="entry name" value="RIBOSOMALS19"/>
</dbReference>
<dbReference type="GO" id="GO:0000028">
    <property type="term" value="P:ribosomal small subunit assembly"/>
    <property type="evidence" value="ECO:0007669"/>
    <property type="project" value="TreeGrafter"/>
</dbReference>
<dbReference type="PANTHER" id="PTHR11880:SF2">
    <property type="entry name" value="SMALL RIBOSOMAL SUBUNIT PROTEIN US19"/>
    <property type="match status" value="1"/>
</dbReference>
<dbReference type="InterPro" id="IPR005713">
    <property type="entry name" value="Ribosomal_uS19_euk/arc"/>
</dbReference>
<sequence>MAKKMGGLAKAARRKLRKRAAGMEVRRRKEFTYRGYTLEEMKAMTVQEIIELLPARPRRTYIRGLDEQQSIFVERFRAAPWDTSALRTHCRDVPILPDFIGKKVAIHNGKEFQTVEIKPEMIGHYLGEFAMTRKPVKHSGPGVGATRSSKFMPLK</sequence>
<protein>
    <recommendedName>
        <fullName evidence="5 6">Small ribosomal subunit protein uS19</fullName>
    </recommendedName>
</protein>
<evidence type="ECO:0000256" key="7">
    <source>
        <dbReference type="RuleBase" id="RU003485"/>
    </source>
</evidence>
<dbReference type="PANTHER" id="PTHR11880">
    <property type="entry name" value="RIBOSOMAL PROTEIN S19P FAMILY MEMBER"/>
    <property type="match status" value="1"/>
</dbReference>
<evidence type="ECO:0000256" key="6">
    <source>
        <dbReference type="HAMAP-Rule" id="MF_00531"/>
    </source>
</evidence>
<evidence type="ECO:0000256" key="1">
    <source>
        <dbReference type="ARBA" id="ARBA00003239"/>
    </source>
</evidence>